<keyword evidence="2" id="KW-1003">Cell membrane</keyword>
<comment type="caution">
    <text evidence="7">The sequence shown here is derived from an EMBL/GenBank/DDBJ whole genome shotgun (WGS) entry which is preliminary data.</text>
</comment>
<dbReference type="PANTHER" id="PTHR30250">
    <property type="entry name" value="PST FAMILY PREDICTED COLANIC ACID TRANSPORTER"/>
    <property type="match status" value="1"/>
</dbReference>
<sequence length="507" mass="57415">MKNELKIGSALSILTIVVGSLIQIFYTPLYMKYLGTIDFGINSLVQSIMGYIGMLNLGLGNAMLRYTVRYRAEGKFEEEKSLNGMFLTIFSILMIISIFLGAYIYVNIPNFFSDKFTAEELSKTKSVFLLMMLNVAISFPVGVFSTNIASREKFLYQRGLSLVKTIVTPIVGAVLMLNGFGLIAVTISIVVSGLIVSMFDVIYARKLGMKISFRNFDFKVLKEIFHYSFYIFLNIIIDRVYWGTDRVIIGKYIGVTAVGIYSIASIFNTLYMNFSTAISGVLFPKINRLIVEDKHEEISNLFIRVGRLQYILLGLISSGFILFGKEFIYLWLGEGYSEVYKIALWIMIPLTVPLIQNTGIAIMQAKNMHQFRSVIYCIIAIGNVISSILLVKQYGAIGCAIATGISFMIGNIVIMNIYYYKRLNLDIPLFWKNILKMSIPIAITMGVGILLNKHIININYINFLIKVIIYGGTYFILLFFLGLNKDEKKEILKMIVKHNTEKNTIKD</sequence>
<evidence type="ECO:0000256" key="5">
    <source>
        <dbReference type="ARBA" id="ARBA00023136"/>
    </source>
</evidence>
<dbReference type="HOGENOM" id="CLU_040010_0_0_0"/>
<feature type="transmembrane region" description="Helical" evidence="6">
    <location>
        <begin position="85"/>
        <end position="106"/>
    </location>
</feature>
<feature type="transmembrane region" description="Helical" evidence="6">
    <location>
        <begin position="342"/>
        <end position="362"/>
    </location>
</feature>
<feature type="transmembrane region" description="Helical" evidence="6">
    <location>
        <begin position="397"/>
        <end position="418"/>
    </location>
</feature>
<keyword evidence="4 6" id="KW-1133">Transmembrane helix</keyword>
<feature type="transmembrane region" description="Helical" evidence="6">
    <location>
        <begin position="248"/>
        <end position="271"/>
    </location>
</feature>
<evidence type="ECO:0000256" key="4">
    <source>
        <dbReference type="ARBA" id="ARBA00022989"/>
    </source>
</evidence>
<keyword evidence="5 6" id="KW-0472">Membrane</keyword>
<feature type="transmembrane region" description="Helical" evidence="6">
    <location>
        <begin position="430"/>
        <end position="451"/>
    </location>
</feature>
<feature type="transmembrane region" description="Helical" evidence="6">
    <location>
        <begin position="7"/>
        <end position="26"/>
    </location>
</feature>
<gene>
    <name evidence="7" type="ORF">HMPREF0202_02621</name>
</gene>
<dbReference type="InterPro" id="IPR050833">
    <property type="entry name" value="Poly_Biosynth_Transport"/>
</dbReference>
<dbReference type="EMBL" id="AXZF01000143">
    <property type="protein sequence ID" value="ERT66523.1"/>
    <property type="molecule type" value="Genomic_DNA"/>
</dbReference>
<evidence type="ECO:0000256" key="2">
    <source>
        <dbReference type="ARBA" id="ARBA00022475"/>
    </source>
</evidence>
<protein>
    <submittedName>
        <fullName evidence="7">Polysaccharide biosynthesis protein</fullName>
    </submittedName>
</protein>
<evidence type="ECO:0000313" key="7">
    <source>
        <dbReference type="EMBL" id="ERT66523.1"/>
    </source>
</evidence>
<evidence type="ECO:0000256" key="1">
    <source>
        <dbReference type="ARBA" id="ARBA00004651"/>
    </source>
</evidence>
<accession>U7V6W2</accession>
<evidence type="ECO:0000313" key="8">
    <source>
        <dbReference type="Proteomes" id="UP000017081"/>
    </source>
</evidence>
<proteinExistence type="predicted"/>
<feature type="transmembrane region" description="Helical" evidence="6">
    <location>
        <begin position="46"/>
        <end position="64"/>
    </location>
</feature>
<feature type="transmembrane region" description="Helical" evidence="6">
    <location>
        <begin position="463"/>
        <end position="483"/>
    </location>
</feature>
<dbReference type="eggNOG" id="COG2244">
    <property type="taxonomic scope" value="Bacteria"/>
</dbReference>
<feature type="transmembrane region" description="Helical" evidence="6">
    <location>
        <begin position="126"/>
        <end position="148"/>
    </location>
</feature>
<reference evidence="7 8" key="1">
    <citation type="submission" date="2013-08" db="EMBL/GenBank/DDBJ databases">
        <authorList>
            <person name="Weinstock G."/>
            <person name="Sodergren E."/>
            <person name="Wylie T."/>
            <person name="Fulton L."/>
            <person name="Fulton R."/>
            <person name="Fronick C."/>
            <person name="O'Laughlin M."/>
            <person name="Godfrey J."/>
            <person name="Miner T."/>
            <person name="Herter B."/>
            <person name="Appelbaum E."/>
            <person name="Cordes M."/>
            <person name="Lek S."/>
            <person name="Wollam A."/>
            <person name="Pepin K.H."/>
            <person name="Palsikar V.B."/>
            <person name="Mitreva M."/>
            <person name="Wilson R.K."/>
        </authorList>
    </citation>
    <scope>NUCLEOTIDE SEQUENCE [LARGE SCALE GENOMIC DNA]</scope>
    <source>
        <strain evidence="7 8">ATCC BAA-474</strain>
    </source>
</reference>
<dbReference type="GO" id="GO:0005886">
    <property type="term" value="C:plasma membrane"/>
    <property type="evidence" value="ECO:0007669"/>
    <property type="project" value="UniProtKB-SubCell"/>
</dbReference>
<comment type="subcellular location">
    <subcellularLocation>
        <location evidence="1">Cell membrane</location>
        <topology evidence="1">Multi-pass membrane protein</topology>
    </subcellularLocation>
</comment>
<feature type="transmembrane region" description="Helical" evidence="6">
    <location>
        <begin position="160"/>
        <end position="177"/>
    </location>
</feature>
<evidence type="ECO:0000256" key="3">
    <source>
        <dbReference type="ARBA" id="ARBA00022692"/>
    </source>
</evidence>
<feature type="transmembrane region" description="Helical" evidence="6">
    <location>
        <begin position="374"/>
        <end position="391"/>
    </location>
</feature>
<feature type="transmembrane region" description="Helical" evidence="6">
    <location>
        <begin position="183"/>
        <end position="203"/>
    </location>
</feature>
<evidence type="ECO:0000256" key="6">
    <source>
        <dbReference type="SAM" id="Phobius"/>
    </source>
</evidence>
<dbReference type="AlphaFoldDB" id="U7V6W2"/>
<dbReference type="Proteomes" id="UP000017081">
    <property type="component" value="Unassembled WGS sequence"/>
</dbReference>
<feature type="transmembrane region" description="Helical" evidence="6">
    <location>
        <begin position="224"/>
        <end position="242"/>
    </location>
</feature>
<organism evidence="7 8">
    <name type="scientific">Cetobacterium somerae ATCC BAA-474</name>
    <dbReference type="NCBI Taxonomy" id="1319815"/>
    <lineage>
        <taxon>Bacteria</taxon>
        <taxon>Fusobacteriati</taxon>
        <taxon>Fusobacteriota</taxon>
        <taxon>Fusobacteriia</taxon>
        <taxon>Fusobacteriales</taxon>
        <taxon>Fusobacteriaceae</taxon>
        <taxon>Cetobacterium</taxon>
    </lineage>
</organism>
<keyword evidence="8" id="KW-1185">Reference proteome</keyword>
<dbReference type="RefSeq" id="WP_023052149.1">
    <property type="nucleotide sequence ID" value="NZ_CP173062.2"/>
</dbReference>
<feature type="transmembrane region" description="Helical" evidence="6">
    <location>
        <begin position="310"/>
        <end position="330"/>
    </location>
</feature>
<dbReference type="Pfam" id="PF13440">
    <property type="entry name" value="Polysacc_synt_3"/>
    <property type="match status" value="1"/>
</dbReference>
<name>U7V6W2_9FUSO</name>
<dbReference type="PANTHER" id="PTHR30250:SF26">
    <property type="entry name" value="PSMA PROTEIN"/>
    <property type="match status" value="1"/>
</dbReference>
<keyword evidence="3 6" id="KW-0812">Transmembrane</keyword>
<dbReference type="PATRIC" id="fig|1319815.3.peg.2510"/>
<dbReference type="STRING" id="1319815.HMPREF0202_02621"/>